<dbReference type="Proteomes" id="UP000016935">
    <property type="component" value="Unassembled WGS sequence"/>
</dbReference>
<evidence type="ECO:0000313" key="3">
    <source>
        <dbReference type="Proteomes" id="UP000016935"/>
    </source>
</evidence>
<proteinExistence type="predicted"/>
<dbReference type="EMBL" id="KB908833">
    <property type="protein sequence ID" value="EOA83536.1"/>
    <property type="molecule type" value="Genomic_DNA"/>
</dbReference>
<accession>R0IEJ5</accession>
<gene>
    <name evidence="2" type="ORF">SETTUDRAFT_22233</name>
</gene>
<dbReference type="HOGENOM" id="CLU_956420_0_0_1"/>
<dbReference type="OrthoDB" id="3692963at2759"/>
<dbReference type="RefSeq" id="XP_008028750.1">
    <property type="nucleotide sequence ID" value="XM_008030559.1"/>
</dbReference>
<evidence type="ECO:0000313" key="2">
    <source>
        <dbReference type="EMBL" id="EOA83536.1"/>
    </source>
</evidence>
<evidence type="ECO:0000256" key="1">
    <source>
        <dbReference type="SAM" id="MobiDB-lite"/>
    </source>
</evidence>
<feature type="region of interest" description="Disordered" evidence="1">
    <location>
        <begin position="16"/>
        <end position="35"/>
    </location>
</feature>
<reference evidence="2 3" key="2">
    <citation type="journal article" date="2013" name="PLoS Genet.">
        <title>Comparative genome structure, secondary metabolite, and effector coding capacity across Cochliobolus pathogens.</title>
        <authorList>
            <person name="Condon B.J."/>
            <person name="Leng Y."/>
            <person name="Wu D."/>
            <person name="Bushley K.E."/>
            <person name="Ohm R.A."/>
            <person name="Otillar R."/>
            <person name="Martin J."/>
            <person name="Schackwitz W."/>
            <person name="Grimwood J."/>
            <person name="MohdZainudin N."/>
            <person name="Xue C."/>
            <person name="Wang R."/>
            <person name="Manning V.A."/>
            <person name="Dhillon B."/>
            <person name="Tu Z.J."/>
            <person name="Steffenson B.J."/>
            <person name="Salamov A."/>
            <person name="Sun H."/>
            <person name="Lowry S."/>
            <person name="LaButti K."/>
            <person name="Han J."/>
            <person name="Copeland A."/>
            <person name="Lindquist E."/>
            <person name="Barry K."/>
            <person name="Schmutz J."/>
            <person name="Baker S.E."/>
            <person name="Ciuffetti L.M."/>
            <person name="Grigoriev I.V."/>
            <person name="Zhong S."/>
            <person name="Turgeon B.G."/>
        </authorList>
    </citation>
    <scope>NUCLEOTIDE SEQUENCE [LARGE SCALE GENOMIC DNA]</scope>
    <source>
        <strain evidence="3">28A</strain>
    </source>
</reference>
<name>R0IEJ5_EXST2</name>
<dbReference type="AlphaFoldDB" id="R0IEJ5"/>
<protein>
    <submittedName>
        <fullName evidence="2">Uncharacterized protein</fullName>
    </submittedName>
</protein>
<sequence length="356" mass="40568">MGSPLEHWLVAHRRKEATRANSGTNADPPIANNPVPGRIWTKESLAKIWGYSSLKDMCGRANETPWYNAETGMNEEVDESSERTLTKPEGYNPFKFRLGPSLVPGLPPGWFAAYRAIEQGLGQGSDEDAIALLASLPPRPPPQPLPPLRVPRSSLYIENQILILHQDLDSLFEHYLTKYVSASCENEAFKLLHAEMDVLMAHHEVNLAHSDSDSTLLDLYAGFSERIQQSIIYCAYIAWDQEQFPSRPRAGNPWGYLLPKTYMAKALSRQRISSEMLVVFQNKQSLLRELRTVTWGRRAYLDRLEQLSDADARTLWMLHPTFTHSKTVPLHALVGNLQRLYLQMGDRRLLRSYWAK</sequence>
<organism evidence="2 3">
    <name type="scientific">Exserohilum turcicum (strain 28A)</name>
    <name type="common">Northern leaf blight fungus</name>
    <name type="synonym">Setosphaeria turcica</name>
    <dbReference type="NCBI Taxonomy" id="671987"/>
    <lineage>
        <taxon>Eukaryota</taxon>
        <taxon>Fungi</taxon>
        <taxon>Dikarya</taxon>
        <taxon>Ascomycota</taxon>
        <taxon>Pezizomycotina</taxon>
        <taxon>Dothideomycetes</taxon>
        <taxon>Pleosporomycetidae</taxon>
        <taxon>Pleosporales</taxon>
        <taxon>Pleosporineae</taxon>
        <taxon>Pleosporaceae</taxon>
        <taxon>Exserohilum</taxon>
    </lineage>
</organism>
<keyword evidence="3" id="KW-1185">Reference proteome</keyword>
<reference evidence="2 3" key="1">
    <citation type="journal article" date="2012" name="PLoS Pathog.">
        <title>Diverse lifestyles and strategies of plant pathogenesis encoded in the genomes of eighteen Dothideomycetes fungi.</title>
        <authorList>
            <person name="Ohm R.A."/>
            <person name="Feau N."/>
            <person name="Henrissat B."/>
            <person name="Schoch C.L."/>
            <person name="Horwitz B.A."/>
            <person name="Barry K.W."/>
            <person name="Condon B.J."/>
            <person name="Copeland A.C."/>
            <person name="Dhillon B."/>
            <person name="Glaser F."/>
            <person name="Hesse C.N."/>
            <person name="Kosti I."/>
            <person name="LaButti K."/>
            <person name="Lindquist E.A."/>
            <person name="Lucas S."/>
            <person name="Salamov A.A."/>
            <person name="Bradshaw R.E."/>
            <person name="Ciuffetti L."/>
            <person name="Hamelin R.C."/>
            <person name="Kema G.H.J."/>
            <person name="Lawrence C."/>
            <person name="Scott J.A."/>
            <person name="Spatafora J.W."/>
            <person name="Turgeon B.G."/>
            <person name="de Wit P.J.G.M."/>
            <person name="Zhong S."/>
            <person name="Goodwin S.B."/>
            <person name="Grigoriev I.V."/>
        </authorList>
    </citation>
    <scope>NUCLEOTIDE SEQUENCE [LARGE SCALE GENOMIC DNA]</scope>
    <source>
        <strain evidence="3">28A</strain>
    </source>
</reference>
<dbReference type="GeneID" id="19402520"/>